<evidence type="ECO:0000313" key="7">
    <source>
        <dbReference type="EMBL" id="SAL83680.1"/>
    </source>
</evidence>
<reference evidence="7" key="1">
    <citation type="submission" date="2016-01" db="EMBL/GenBank/DDBJ databases">
        <authorList>
            <person name="Peeters C."/>
        </authorList>
    </citation>
    <scope>NUCLEOTIDE SEQUENCE [LARGE SCALE GENOMIC DNA]</scope>
    <source>
        <strain evidence="7">LMG 22937</strain>
    </source>
</reference>
<dbReference type="GO" id="GO:0006310">
    <property type="term" value="P:DNA recombination"/>
    <property type="evidence" value="ECO:0007669"/>
    <property type="project" value="UniProtKB-KW"/>
</dbReference>
<dbReference type="Proteomes" id="UP000054925">
    <property type="component" value="Unassembled WGS sequence"/>
</dbReference>
<dbReference type="GO" id="GO:0015074">
    <property type="term" value="P:DNA integration"/>
    <property type="evidence" value="ECO:0007669"/>
    <property type="project" value="UniProtKB-KW"/>
</dbReference>
<feature type="domain" description="Tyr recombinase" evidence="5">
    <location>
        <begin position="216"/>
        <end position="399"/>
    </location>
</feature>
<dbReference type="SUPFAM" id="SSF56349">
    <property type="entry name" value="DNA breaking-rejoining enzymes"/>
    <property type="match status" value="1"/>
</dbReference>
<evidence type="ECO:0000313" key="8">
    <source>
        <dbReference type="Proteomes" id="UP000054925"/>
    </source>
</evidence>
<gene>
    <name evidence="7" type="ORF">AWB67_06476</name>
</gene>
<dbReference type="InterPro" id="IPR044068">
    <property type="entry name" value="CB"/>
</dbReference>
<proteinExistence type="predicted"/>
<dbReference type="InterPro" id="IPR011010">
    <property type="entry name" value="DNA_brk_join_enz"/>
</dbReference>
<dbReference type="AlphaFoldDB" id="A0A158KSV4"/>
<evidence type="ECO:0000259" key="6">
    <source>
        <dbReference type="PROSITE" id="PS51900"/>
    </source>
</evidence>
<dbReference type="GO" id="GO:0003677">
    <property type="term" value="F:DNA binding"/>
    <property type="evidence" value="ECO:0007669"/>
    <property type="project" value="UniProtKB-UniRule"/>
</dbReference>
<dbReference type="InterPro" id="IPR050090">
    <property type="entry name" value="Tyrosine_recombinase_XerCD"/>
</dbReference>
<evidence type="ECO:0000256" key="3">
    <source>
        <dbReference type="ARBA" id="ARBA00023172"/>
    </source>
</evidence>
<dbReference type="PANTHER" id="PTHR30349">
    <property type="entry name" value="PHAGE INTEGRASE-RELATED"/>
    <property type="match status" value="1"/>
</dbReference>
<keyword evidence="3" id="KW-0233">DNA recombination</keyword>
<sequence>MSKKPAPAKVEGSRHREAPFLQERERYLRHCAESGATPGSLCIKRNELIWIARLLPATASKGVDISVLNEIVRKRASMHTGVTMAYRMIVAARPWLRFIGWWREPAVALPFQGHLDSYVKWMRDERGFTPSTVGQWQSKIRQFLQWCVDTDRRLQDLQPDDIDAYFIQNASRWGRISMKSVTGALRIYLRYAAKQGLCDSRLATALRTPRVYTQESLPSAPGWTDVQRILATTATDKPADIRNRAILMLLSIYGMRRGEVVALRLDQVNWAGRTLHVFRLKRRQPQVYPLLPTVAEALASYIDTVRPQTSAPQIFLGLHAPHRPLTPQAVFVLVNDRFKALGIKAKHRGPHALRHACAVRLVDQGFSFKEIGDHLGHHSASATMTYAKVDMRALREVGDFDLGDLSWN</sequence>
<evidence type="ECO:0000256" key="1">
    <source>
        <dbReference type="ARBA" id="ARBA00022908"/>
    </source>
</evidence>
<keyword evidence="2 4" id="KW-0238">DNA-binding</keyword>
<dbReference type="Gene3D" id="1.10.150.130">
    <property type="match status" value="1"/>
</dbReference>
<protein>
    <submittedName>
        <fullName evidence="7">Integrase family protein</fullName>
    </submittedName>
</protein>
<name>A0A158KSV4_9BURK</name>
<dbReference type="PROSITE" id="PS51898">
    <property type="entry name" value="TYR_RECOMBINASE"/>
    <property type="match status" value="1"/>
</dbReference>
<dbReference type="InterPro" id="IPR002104">
    <property type="entry name" value="Integrase_catalytic"/>
</dbReference>
<dbReference type="Gene3D" id="1.10.443.10">
    <property type="entry name" value="Intergrase catalytic core"/>
    <property type="match status" value="1"/>
</dbReference>
<evidence type="ECO:0000259" key="5">
    <source>
        <dbReference type="PROSITE" id="PS51898"/>
    </source>
</evidence>
<organism evidence="7 8">
    <name type="scientific">Caballeronia terrestris</name>
    <dbReference type="NCBI Taxonomy" id="1226301"/>
    <lineage>
        <taxon>Bacteria</taxon>
        <taxon>Pseudomonadati</taxon>
        <taxon>Pseudomonadota</taxon>
        <taxon>Betaproteobacteria</taxon>
        <taxon>Burkholderiales</taxon>
        <taxon>Burkholderiaceae</taxon>
        <taxon>Caballeronia</taxon>
    </lineage>
</organism>
<dbReference type="RefSeq" id="WP_087660113.1">
    <property type="nucleotide sequence ID" value="NZ_FCOL02000102.1"/>
</dbReference>
<evidence type="ECO:0000256" key="2">
    <source>
        <dbReference type="ARBA" id="ARBA00023125"/>
    </source>
</evidence>
<dbReference type="EMBL" id="FCOL02000102">
    <property type="protein sequence ID" value="SAL83680.1"/>
    <property type="molecule type" value="Genomic_DNA"/>
</dbReference>
<comment type="caution">
    <text evidence="7">The sequence shown here is derived from an EMBL/GenBank/DDBJ whole genome shotgun (WGS) entry which is preliminary data.</text>
</comment>
<evidence type="ECO:0000256" key="4">
    <source>
        <dbReference type="PROSITE-ProRule" id="PRU01248"/>
    </source>
</evidence>
<keyword evidence="1" id="KW-0229">DNA integration</keyword>
<dbReference type="Pfam" id="PF00589">
    <property type="entry name" value="Phage_integrase"/>
    <property type="match status" value="1"/>
</dbReference>
<dbReference type="PROSITE" id="PS51900">
    <property type="entry name" value="CB"/>
    <property type="match status" value="1"/>
</dbReference>
<dbReference type="InterPro" id="IPR010998">
    <property type="entry name" value="Integrase_recombinase_N"/>
</dbReference>
<accession>A0A158KSV4</accession>
<dbReference type="InterPro" id="IPR013762">
    <property type="entry name" value="Integrase-like_cat_sf"/>
</dbReference>
<feature type="domain" description="Core-binding (CB)" evidence="6">
    <location>
        <begin position="109"/>
        <end position="193"/>
    </location>
</feature>
<dbReference type="PANTHER" id="PTHR30349:SF90">
    <property type="entry name" value="TYROSINE RECOMBINASE XERD"/>
    <property type="match status" value="1"/>
</dbReference>
<dbReference type="OrthoDB" id="8912821at2"/>
<keyword evidence="8" id="KW-1185">Reference proteome</keyword>